<dbReference type="OrthoDB" id="191790at2"/>
<dbReference type="Proteomes" id="UP000253772">
    <property type="component" value="Chromosome c1"/>
</dbReference>
<evidence type="ECO:0000313" key="3">
    <source>
        <dbReference type="Proteomes" id="UP000253772"/>
    </source>
</evidence>
<dbReference type="Gene3D" id="1.10.10.1320">
    <property type="entry name" value="Anti-sigma factor, zinc-finger domain"/>
    <property type="match status" value="1"/>
</dbReference>
<dbReference type="RefSeq" id="WP_017514514.1">
    <property type="nucleotide sequence ID" value="NZ_CP037900.1"/>
</dbReference>
<sequence length="266" mass="28677">MDCNDARNLLQACADGEAGAADSVRLERHLEDCESCVDSLRNLQALRAATRHGAAYHRAPADLRARILASLPAPAEPGFADSGAAEPAGWRSWFTWSPAANAALATITAAAVGLSLFQFNQQPSEGDLTANAIVASHVRGLISNRAIDVVSSDQHTVKPWFNGRIDYAPDVRDLGAAGFPLVGGRLDYVDGQRVAVIVYRRNQHPIDVFVIPGNNSGSLGERERQGYQIETWSAHGMRYWAVTDASAGDLRAFVQAWRNAEGGVER</sequence>
<gene>
    <name evidence="2" type="ORF">DDF84_002990</name>
</gene>
<proteinExistence type="predicted"/>
<accession>A0A482IHF8</accession>
<protein>
    <submittedName>
        <fullName evidence="2">Anti-sigma factor</fullName>
    </submittedName>
</protein>
<dbReference type="InterPro" id="IPR041916">
    <property type="entry name" value="Anti_sigma_zinc_sf"/>
</dbReference>
<name>A0A482IHF8_9BURK</name>
<dbReference type="EMBL" id="CP037900">
    <property type="protein sequence ID" value="QBP08785.1"/>
    <property type="molecule type" value="Genomic_DNA"/>
</dbReference>
<evidence type="ECO:0000259" key="1">
    <source>
        <dbReference type="Pfam" id="PF13490"/>
    </source>
</evidence>
<feature type="domain" description="Putative zinc-finger" evidence="1">
    <location>
        <begin position="3"/>
        <end position="36"/>
    </location>
</feature>
<dbReference type="AlphaFoldDB" id="A0A482IHF8"/>
<dbReference type="InterPro" id="IPR027383">
    <property type="entry name" value="Znf_put"/>
</dbReference>
<evidence type="ECO:0000313" key="2">
    <source>
        <dbReference type="EMBL" id="QBP08785.1"/>
    </source>
</evidence>
<dbReference type="Pfam" id="PF13490">
    <property type="entry name" value="zf-HC2"/>
    <property type="match status" value="1"/>
</dbReference>
<reference evidence="2 3" key="1">
    <citation type="submission" date="2019-03" db="EMBL/GenBank/DDBJ databases">
        <title>Comparative insights into the high quality Complete genome sequence of highly metal resistant Cupriavidus metallidurans strain BS1 isolated from a gold-copper mine.</title>
        <authorList>
            <person name="Mazhar H.S."/>
            <person name="Rensing C."/>
        </authorList>
    </citation>
    <scope>NUCLEOTIDE SEQUENCE [LARGE SCALE GENOMIC DNA]</scope>
    <source>
        <strain evidence="2 3">BS1</strain>
    </source>
</reference>
<organism evidence="2 3">
    <name type="scientific">Cupriavidus metallidurans</name>
    <dbReference type="NCBI Taxonomy" id="119219"/>
    <lineage>
        <taxon>Bacteria</taxon>
        <taxon>Pseudomonadati</taxon>
        <taxon>Pseudomonadota</taxon>
        <taxon>Betaproteobacteria</taxon>
        <taxon>Burkholderiales</taxon>
        <taxon>Burkholderiaceae</taxon>
        <taxon>Cupriavidus</taxon>
    </lineage>
</organism>